<evidence type="ECO:0000313" key="2">
    <source>
        <dbReference type="Proteomes" id="UP000009131"/>
    </source>
</evidence>
<keyword evidence="2" id="KW-1185">Reference proteome</keyword>
<reference evidence="1 2" key="2">
    <citation type="journal article" date="2012" name="Open Biol.">
        <title>Characteristics of nucleosomes and linker DNA regions on the genome of the basidiomycete Mixia osmundae revealed by mono- and dinucleosome mapping.</title>
        <authorList>
            <person name="Nishida H."/>
            <person name="Kondo S."/>
            <person name="Matsumoto T."/>
            <person name="Suzuki Y."/>
            <person name="Yoshikawa H."/>
            <person name="Taylor T.D."/>
            <person name="Sugiyama J."/>
        </authorList>
    </citation>
    <scope>NUCLEOTIDE SEQUENCE [LARGE SCALE GENOMIC DNA]</scope>
    <source>
        <strain evidence="2">CBS 9802 / IAM 14324 / JCM 22182 / KY 12970</strain>
    </source>
</reference>
<evidence type="ECO:0000313" key="1">
    <source>
        <dbReference type="EMBL" id="GAA98855.1"/>
    </source>
</evidence>
<dbReference type="InParanoid" id="G7E7P5"/>
<sequence length="68" mass="7743">MLDYRLKTRYLRRSTSKAQYVSHDAFLAALLAMRSSAPFRAFHPDATVRFSWASRSIAPTENIAAPVR</sequence>
<dbReference type="AlphaFoldDB" id="G7E7P5"/>
<comment type="caution">
    <text evidence="1">The sequence shown here is derived from an EMBL/GenBank/DDBJ whole genome shotgun (WGS) entry which is preliminary data.</text>
</comment>
<protein>
    <submittedName>
        <fullName evidence="1">Uncharacterized protein</fullName>
    </submittedName>
</protein>
<dbReference type="EMBL" id="BABT02000165">
    <property type="protein sequence ID" value="GAA98855.1"/>
    <property type="molecule type" value="Genomic_DNA"/>
</dbReference>
<proteinExistence type="predicted"/>
<reference evidence="1 2" key="1">
    <citation type="journal article" date="2011" name="J. Gen. Appl. Microbiol.">
        <title>Draft genome sequencing of the enigmatic basidiomycete Mixia osmundae.</title>
        <authorList>
            <person name="Nishida H."/>
            <person name="Nagatsuka Y."/>
            <person name="Sugiyama J."/>
        </authorList>
    </citation>
    <scope>NUCLEOTIDE SEQUENCE [LARGE SCALE GENOMIC DNA]</scope>
    <source>
        <strain evidence="2">CBS 9802 / IAM 14324 / JCM 22182 / KY 12970</strain>
    </source>
</reference>
<accession>G7E7P5</accession>
<name>G7E7P5_MIXOS</name>
<dbReference type="Proteomes" id="UP000009131">
    <property type="component" value="Unassembled WGS sequence"/>
</dbReference>
<gene>
    <name evidence="1" type="primary">Mo05543</name>
    <name evidence="1" type="ORF">E5Q_05543</name>
</gene>
<dbReference type="RefSeq" id="XP_014567021.1">
    <property type="nucleotide sequence ID" value="XM_014711535.1"/>
</dbReference>
<organism evidence="1 2">
    <name type="scientific">Mixia osmundae (strain CBS 9802 / IAM 14324 / JCM 22182 / KY 12970)</name>
    <dbReference type="NCBI Taxonomy" id="764103"/>
    <lineage>
        <taxon>Eukaryota</taxon>
        <taxon>Fungi</taxon>
        <taxon>Dikarya</taxon>
        <taxon>Basidiomycota</taxon>
        <taxon>Pucciniomycotina</taxon>
        <taxon>Mixiomycetes</taxon>
        <taxon>Mixiales</taxon>
        <taxon>Mixiaceae</taxon>
        <taxon>Mixia</taxon>
    </lineage>
</organism>
<dbReference type="HOGENOM" id="CLU_2794498_0_0_1"/>